<protein>
    <submittedName>
        <fullName evidence="7">4Fe-4S dicluster protein</fullName>
    </submittedName>
</protein>
<keyword evidence="8" id="KW-1185">Reference proteome</keyword>
<dbReference type="RefSeq" id="WP_106263595.1">
    <property type="nucleotide sequence ID" value="NZ_PVTQ01000004.1"/>
</dbReference>
<evidence type="ECO:0000256" key="5">
    <source>
        <dbReference type="SAM" id="MobiDB-lite"/>
    </source>
</evidence>
<evidence type="ECO:0000313" key="7">
    <source>
        <dbReference type="EMBL" id="PRY91062.1"/>
    </source>
</evidence>
<evidence type="ECO:0000259" key="6">
    <source>
        <dbReference type="PROSITE" id="PS51379"/>
    </source>
</evidence>
<accession>A0A2T0WWJ3</accession>
<dbReference type="SUPFAM" id="SSF54862">
    <property type="entry name" value="4Fe-4S ferredoxins"/>
    <property type="match status" value="1"/>
</dbReference>
<sequence>MAKQLILCDCSGSQQIDADGLSKATGLVCSKVHSALCTSQIGAAAQAIEAGDAVIACQQEAQRFEELAAELSADAPLFVDIRDRAGWSDGADATAKMSALISESLLPAPAVKTIDVTSQGACLVIGKGAVALPVADTLADTLAVTVLLTDDAEPPLTRAYEVVRGTLRRASGTMGHFSVRIDALQMLEPAGRGGFTFSAPRDGAETQCDVIVDLSGQTSLFPAPHKRDGYLRADPGSQPAVAEVIRQASELIGTFEKTLYLSLETHLCAHSRAGQTGCTRCLDICPTGAILTAGDHVDIDPLVCAGCGACSALCPSGAIKYDAPPFQHILTRLRTLAETYAKAGGTAPRLLVHDDTHGAEMISLAARFDRGLPADVIPFGVSALTGFGHAEILAALTFGFASVQILPGPKTERDPVQRELDLANAMGADGRASMLDVDTPDGMSAALCGATAQPVTVTPKLLMGDRRQVARVAAKALIRNEDMRPLPAGAPYGATVVNTDTCTLCLSCVSLCPSGALVDNPDKPELRFQEDACLQCGICTTICPEQAITLEPRFNPTDEAMKLQTLNEEEPFCCIECSKPFGVKSTVEKIMEKLAGKHAMFQEGGAGRLIQMCDDCRVKAQFHGTSSPFQMGERPQVRTTDDYLSKRRDH</sequence>
<organism evidence="7 8">
    <name type="scientific">Donghicola tyrosinivorans</name>
    <dbReference type="NCBI Taxonomy" id="1652492"/>
    <lineage>
        <taxon>Bacteria</taxon>
        <taxon>Pseudomonadati</taxon>
        <taxon>Pseudomonadota</taxon>
        <taxon>Alphaproteobacteria</taxon>
        <taxon>Rhodobacterales</taxon>
        <taxon>Roseobacteraceae</taxon>
        <taxon>Donghicola</taxon>
    </lineage>
</organism>
<dbReference type="Pfam" id="PF13187">
    <property type="entry name" value="Fer4_9"/>
    <property type="match status" value="1"/>
</dbReference>
<dbReference type="InterPro" id="IPR017896">
    <property type="entry name" value="4Fe4S_Fe-S-bd"/>
</dbReference>
<dbReference type="EMBL" id="PVTQ01000004">
    <property type="protein sequence ID" value="PRY91062.1"/>
    <property type="molecule type" value="Genomic_DNA"/>
</dbReference>
<evidence type="ECO:0000256" key="2">
    <source>
        <dbReference type="ARBA" id="ARBA00022723"/>
    </source>
</evidence>
<dbReference type="GO" id="GO:0046872">
    <property type="term" value="F:metal ion binding"/>
    <property type="evidence" value="ECO:0007669"/>
    <property type="project" value="UniProtKB-KW"/>
</dbReference>
<dbReference type="PROSITE" id="PS00198">
    <property type="entry name" value="4FE4S_FER_1"/>
    <property type="match status" value="3"/>
</dbReference>
<dbReference type="PANTHER" id="PTHR43687:SF4">
    <property type="entry name" value="BLR5484 PROTEIN"/>
    <property type="match status" value="1"/>
</dbReference>
<evidence type="ECO:0000256" key="1">
    <source>
        <dbReference type="ARBA" id="ARBA00022485"/>
    </source>
</evidence>
<feature type="domain" description="4Fe-4S ferredoxin-type" evidence="6">
    <location>
        <begin position="295"/>
        <end position="324"/>
    </location>
</feature>
<reference evidence="7 8" key="1">
    <citation type="submission" date="2018-03" db="EMBL/GenBank/DDBJ databases">
        <title>Genomic Encyclopedia of Archaeal and Bacterial Type Strains, Phase II (KMG-II): from individual species to whole genera.</title>
        <authorList>
            <person name="Goeker M."/>
        </authorList>
    </citation>
    <scope>NUCLEOTIDE SEQUENCE [LARGE SCALE GENOMIC DNA]</scope>
    <source>
        <strain evidence="7 8">DSM 100212</strain>
    </source>
</reference>
<dbReference type="InterPro" id="IPR050572">
    <property type="entry name" value="Fe-S_Ferredoxin"/>
</dbReference>
<evidence type="ECO:0000256" key="4">
    <source>
        <dbReference type="ARBA" id="ARBA00023014"/>
    </source>
</evidence>
<name>A0A2T0WWJ3_9RHOB</name>
<dbReference type="Gene3D" id="3.30.70.20">
    <property type="match status" value="2"/>
</dbReference>
<feature type="domain" description="4Fe-4S ferredoxin-type" evidence="6">
    <location>
        <begin position="524"/>
        <end position="553"/>
    </location>
</feature>
<dbReference type="AlphaFoldDB" id="A0A2T0WWJ3"/>
<dbReference type="PROSITE" id="PS51379">
    <property type="entry name" value="4FE4S_FER_2"/>
    <property type="match status" value="3"/>
</dbReference>
<dbReference type="InterPro" id="IPR017900">
    <property type="entry name" value="4Fe4S_Fe_S_CS"/>
</dbReference>
<comment type="caution">
    <text evidence="7">The sequence shown here is derived from an EMBL/GenBank/DDBJ whole genome shotgun (WGS) entry which is preliminary data.</text>
</comment>
<dbReference type="PANTHER" id="PTHR43687">
    <property type="entry name" value="ADENYLYLSULFATE REDUCTASE, BETA SUBUNIT"/>
    <property type="match status" value="1"/>
</dbReference>
<dbReference type="Pfam" id="PF12838">
    <property type="entry name" value="Fer4_7"/>
    <property type="match status" value="1"/>
</dbReference>
<proteinExistence type="predicted"/>
<dbReference type="GO" id="GO:0051539">
    <property type="term" value="F:4 iron, 4 sulfur cluster binding"/>
    <property type="evidence" value="ECO:0007669"/>
    <property type="project" value="UniProtKB-KW"/>
</dbReference>
<feature type="domain" description="4Fe-4S ferredoxin-type" evidence="6">
    <location>
        <begin position="493"/>
        <end position="522"/>
    </location>
</feature>
<gene>
    <name evidence="7" type="ORF">CLV74_10474</name>
</gene>
<keyword evidence="3" id="KW-0408">Iron</keyword>
<dbReference type="Proteomes" id="UP000238392">
    <property type="component" value="Unassembled WGS sequence"/>
</dbReference>
<evidence type="ECO:0000313" key="8">
    <source>
        <dbReference type="Proteomes" id="UP000238392"/>
    </source>
</evidence>
<keyword evidence="1" id="KW-0004">4Fe-4S</keyword>
<keyword evidence="2" id="KW-0479">Metal-binding</keyword>
<feature type="region of interest" description="Disordered" evidence="5">
    <location>
        <begin position="627"/>
        <end position="650"/>
    </location>
</feature>
<dbReference type="OrthoDB" id="9800445at2"/>
<keyword evidence="4" id="KW-0411">Iron-sulfur</keyword>
<feature type="compositionally biased region" description="Basic and acidic residues" evidence="5">
    <location>
        <begin position="635"/>
        <end position="650"/>
    </location>
</feature>
<evidence type="ECO:0000256" key="3">
    <source>
        <dbReference type="ARBA" id="ARBA00023004"/>
    </source>
</evidence>